<feature type="region of interest" description="Disordered" evidence="1">
    <location>
        <begin position="1"/>
        <end position="33"/>
    </location>
</feature>
<evidence type="ECO:0000313" key="3">
    <source>
        <dbReference type="EMBL" id="KAF8877944.1"/>
    </source>
</evidence>
<gene>
    <name evidence="3" type="ORF">CPB84DRAFT_354003</name>
</gene>
<keyword evidence="4" id="KW-1185">Reference proteome</keyword>
<dbReference type="SMART" id="SM00327">
    <property type="entry name" value="VWA"/>
    <property type="match status" value="1"/>
</dbReference>
<dbReference type="InterPro" id="IPR036465">
    <property type="entry name" value="vWFA_dom_sf"/>
</dbReference>
<feature type="compositionally biased region" description="Low complexity" evidence="1">
    <location>
        <begin position="11"/>
        <end position="20"/>
    </location>
</feature>
<comment type="caution">
    <text evidence="3">The sequence shown here is derived from an EMBL/GenBank/DDBJ whole genome shotgun (WGS) entry which is preliminary data.</text>
</comment>
<dbReference type="CDD" id="cd00198">
    <property type="entry name" value="vWFA"/>
    <property type="match status" value="1"/>
</dbReference>
<dbReference type="GO" id="GO:0005737">
    <property type="term" value="C:cytoplasm"/>
    <property type="evidence" value="ECO:0007669"/>
    <property type="project" value="TreeGrafter"/>
</dbReference>
<reference evidence="3" key="1">
    <citation type="submission" date="2020-11" db="EMBL/GenBank/DDBJ databases">
        <authorList>
            <consortium name="DOE Joint Genome Institute"/>
            <person name="Ahrendt S."/>
            <person name="Riley R."/>
            <person name="Andreopoulos W."/>
            <person name="LaButti K."/>
            <person name="Pangilinan J."/>
            <person name="Ruiz-duenas F.J."/>
            <person name="Barrasa J.M."/>
            <person name="Sanchez-Garcia M."/>
            <person name="Camarero S."/>
            <person name="Miyauchi S."/>
            <person name="Serrano A."/>
            <person name="Linde D."/>
            <person name="Babiker R."/>
            <person name="Drula E."/>
            <person name="Ayuso-Fernandez I."/>
            <person name="Pacheco R."/>
            <person name="Padilla G."/>
            <person name="Ferreira P."/>
            <person name="Barriuso J."/>
            <person name="Kellner H."/>
            <person name="Castanera R."/>
            <person name="Alfaro M."/>
            <person name="Ramirez L."/>
            <person name="Pisabarro A.G."/>
            <person name="Kuo A."/>
            <person name="Tritt A."/>
            <person name="Lipzen A."/>
            <person name="He G."/>
            <person name="Yan M."/>
            <person name="Ng V."/>
            <person name="Cullen D."/>
            <person name="Martin F."/>
            <person name="Rosso M.-N."/>
            <person name="Henrissat B."/>
            <person name="Hibbett D."/>
            <person name="Martinez A.T."/>
            <person name="Grigoriev I.V."/>
        </authorList>
    </citation>
    <scope>NUCLEOTIDE SEQUENCE</scope>
    <source>
        <strain evidence="3">AH 44721</strain>
    </source>
</reference>
<sequence>MFSVFSRVSEPTASTSSAPADAGMQDGADPSATTTKPLDVVFLQDTTGSQGPYIQSARKAIRDICDKIAASGGLSRDLIRFGLIAFRDHPPQDTSYVTKSFGFTSDVEVMQKNLASLIASGGGDGPEAQTAALADALNLEWQENAIKMAILITDAPPHGIGENGDGFTESPDQNDPLDIARQMAERGITLFVIACEPTLSRYRNAVDFYNALVQIASGRMFPLLMADKLGDYIVGTALETIETEKLIGEFEQVIVSEVYDNNNSIDVVTENLQKKMQERGAKVNTMNIENVYNETATSKANVAMWQAAKSIRSISGRTQTSSVPRMQAEYMARGRREARAPAVSMAPQAWSQAQVQRVVQQSMARNSAVTPTGYVSKSSGKVVSNSFIPAGPPHLNYIVLKYIEVYPYSLSIYGLPVLLIARCK</sequence>
<name>A0A9P5NCE3_GYMJU</name>
<protein>
    <recommendedName>
        <fullName evidence="2">VWFA domain-containing protein</fullName>
    </recommendedName>
</protein>
<dbReference type="EMBL" id="JADNYJ010000164">
    <property type="protein sequence ID" value="KAF8877944.1"/>
    <property type="molecule type" value="Genomic_DNA"/>
</dbReference>
<dbReference type="InterPro" id="IPR052969">
    <property type="entry name" value="Thr-specific_kinase-like"/>
</dbReference>
<dbReference type="Pfam" id="PF00092">
    <property type="entry name" value="VWA"/>
    <property type="match status" value="1"/>
</dbReference>
<dbReference type="PANTHER" id="PTHR47763:SF1">
    <property type="entry name" value="DUF659 DOMAIN-CONTAINING PROTEIN"/>
    <property type="match status" value="1"/>
</dbReference>
<evidence type="ECO:0000259" key="2">
    <source>
        <dbReference type="PROSITE" id="PS50234"/>
    </source>
</evidence>
<proteinExistence type="predicted"/>
<organism evidence="3 4">
    <name type="scientific">Gymnopilus junonius</name>
    <name type="common">Spectacular rustgill mushroom</name>
    <name type="synonym">Gymnopilus spectabilis subsp. junonius</name>
    <dbReference type="NCBI Taxonomy" id="109634"/>
    <lineage>
        <taxon>Eukaryota</taxon>
        <taxon>Fungi</taxon>
        <taxon>Dikarya</taxon>
        <taxon>Basidiomycota</taxon>
        <taxon>Agaricomycotina</taxon>
        <taxon>Agaricomycetes</taxon>
        <taxon>Agaricomycetidae</taxon>
        <taxon>Agaricales</taxon>
        <taxon>Agaricineae</taxon>
        <taxon>Hymenogastraceae</taxon>
        <taxon>Gymnopilus</taxon>
    </lineage>
</organism>
<feature type="domain" description="VWFA" evidence="2">
    <location>
        <begin position="39"/>
        <end position="241"/>
    </location>
</feature>
<evidence type="ECO:0000256" key="1">
    <source>
        <dbReference type="SAM" id="MobiDB-lite"/>
    </source>
</evidence>
<dbReference type="Gene3D" id="3.40.50.410">
    <property type="entry name" value="von Willebrand factor, type A domain"/>
    <property type="match status" value="1"/>
</dbReference>
<evidence type="ECO:0000313" key="4">
    <source>
        <dbReference type="Proteomes" id="UP000724874"/>
    </source>
</evidence>
<dbReference type="SUPFAM" id="SSF53300">
    <property type="entry name" value="vWA-like"/>
    <property type="match status" value="1"/>
</dbReference>
<dbReference type="Proteomes" id="UP000724874">
    <property type="component" value="Unassembled WGS sequence"/>
</dbReference>
<dbReference type="OrthoDB" id="301415at2759"/>
<dbReference type="PANTHER" id="PTHR47763">
    <property type="entry name" value="ALPHA-PROTEIN KINASE VWKA"/>
    <property type="match status" value="1"/>
</dbReference>
<accession>A0A9P5NCE3</accession>
<dbReference type="GO" id="GO:0004674">
    <property type="term" value="F:protein serine/threonine kinase activity"/>
    <property type="evidence" value="ECO:0007669"/>
    <property type="project" value="TreeGrafter"/>
</dbReference>
<dbReference type="InterPro" id="IPR002035">
    <property type="entry name" value="VWF_A"/>
</dbReference>
<dbReference type="PROSITE" id="PS50234">
    <property type="entry name" value="VWFA"/>
    <property type="match status" value="1"/>
</dbReference>
<dbReference type="AlphaFoldDB" id="A0A9P5NCE3"/>